<evidence type="ECO:0000313" key="3">
    <source>
        <dbReference type="Proteomes" id="UP001595075"/>
    </source>
</evidence>
<feature type="transmembrane region" description="Helical" evidence="1">
    <location>
        <begin position="56"/>
        <end position="76"/>
    </location>
</feature>
<name>A0ABR4CYS4_9HELO</name>
<comment type="caution">
    <text evidence="2">The sequence shown here is derived from an EMBL/GenBank/DDBJ whole genome shotgun (WGS) entry which is preliminary data.</text>
</comment>
<keyword evidence="3" id="KW-1185">Reference proteome</keyword>
<keyword evidence="1" id="KW-0472">Membrane</keyword>
<organism evidence="2 3">
    <name type="scientific">Oculimacula yallundae</name>
    <dbReference type="NCBI Taxonomy" id="86028"/>
    <lineage>
        <taxon>Eukaryota</taxon>
        <taxon>Fungi</taxon>
        <taxon>Dikarya</taxon>
        <taxon>Ascomycota</taxon>
        <taxon>Pezizomycotina</taxon>
        <taxon>Leotiomycetes</taxon>
        <taxon>Helotiales</taxon>
        <taxon>Ploettnerulaceae</taxon>
        <taxon>Oculimacula</taxon>
    </lineage>
</organism>
<gene>
    <name evidence="2" type="ORF">VTL71DRAFT_8778</name>
</gene>
<dbReference type="EMBL" id="JAZHXI010000002">
    <property type="protein sequence ID" value="KAL2074998.1"/>
    <property type="molecule type" value="Genomic_DNA"/>
</dbReference>
<reference evidence="2 3" key="1">
    <citation type="journal article" date="2024" name="Commun. Biol.">
        <title>Comparative genomic analysis of thermophilic fungi reveals convergent evolutionary adaptations and gene losses.</title>
        <authorList>
            <person name="Steindorff A.S."/>
            <person name="Aguilar-Pontes M.V."/>
            <person name="Robinson A.J."/>
            <person name="Andreopoulos B."/>
            <person name="LaButti K."/>
            <person name="Kuo A."/>
            <person name="Mondo S."/>
            <person name="Riley R."/>
            <person name="Otillar R."/>
            <person name="Haridas S."/>
            <person name="Lipzen A."/>
            <person name="Grimwood J."/>
            <person name="Schmutz J."/>
            <person name="Clum A."/>
            <person name="Reid I.D."/>
            <person name="Moisan M.C."/>
            <person name="Butler G."/>
            <person name="Nguyen T.T.M."/>
            <person name="Dewar K."/>
            <person name="Conant G."/>
            <person name="Drula E."/>
            <person name="Henrissat B."/>
            <person name="Hansel C."/>
            <person name="Singer S."/>
            <person name="Hutchinson M.I."/>
            <person name="de Vries R.P."/>
            <person name="Natvig D.O."/>
            <person name="Powell A.J."/>
            <person name="Tsang A."/>
            <person name="Grigoriev I.V."/>
        </authorList>
    </citation>
    <scope>NUCLEOTIDE SEQUENCE [LARGE SCALE GENOMIC DNA]</scope>
    <source>
        <strain evidence="2 3">CBS 494.80</strain>
    </source>
</reference>
<keyword evidence="1" id="KW-0812">Transmembrane</keyword>
<proteinExistence type="predicted"/>
<evidence type="ECO:0000313" key="2">
    <source>
        <dbReference type="EMBL" id="KAL2074998.1"/>
    </source>
</evidence>
<dbReference type="Proteomes" id="UP001595075">
    <property type="component" value="Unassembled WGS sequence"/>
</dbReference>
<accession>A0ABR4CYS4</accession>
<protein>
    <submittedName>
        <fullName evidence="2">Uncharacterized protein</fullName>
    </submittedName>
</protein>
<evidence type="ECO:0000256" key="1">
    <source>
        <dbReference type="SAM" id="Phobius"/>
    </source>
</evidence>
<keyword evidence="1" id="KW-1133">Transmembrane helix</keyword>
<sequence length="102" mass="11018">MCAACQDEPGAAAFRIMSFVLQVMEDGAGGAAVEDYERVGDAARDSYLEGGPAEGWRWGGGITFFLFAGSLGLAFFEAMRDKRSFYMQSLESAERGIESGIR</sequence>